<dbReference type="PANTHER" id="PTHR31645:SF4">
    <property type="entry name" value="METAL-NICOTIANAMINE TRANSPORTER YSL3"/>
    <property type="match status" value="1"/>
</dbReference>
<name>A0AAV8T3H2_9ROSI</name>
<feature type="transmembrane region" description="Helical" evidence="7">
    <location>
        <begin position="36"/>
        <end position="54"/>
    </location>
</feature>
<dbReference type="PANTHER" id="PTHR31645">
    <property type="entry name" value="OLIGOPEPTIDE TRANSPORTER YGL114W-RELATED"/>
    <property type="match status" value="1"/>
</dbReference>
<dbReference type="AlphaFoldDB" id="A0AAV8T3H2"/>
<feature type="transmembrane region" description="Helical" evidence="7">
    <location>
        <begin position="276"/>
        <end position="293"/>
    </location>
</feature>
<dbReference type="GO" id="GO:0035673">
    <property type="term" value="F:oligopeptide transmembrane transporter activity"/>
    <property type="evidence" value="ECO:0007669"/>
    <property type="project" value="InterPro"/>
</dbReference>
<dbReference type="GO" id="GO:0010039">
    <property type="term" value="P:response to iron ion"/>
    <property type="evidence" value="ECO:0007669"/>
    <property type="project" value="TreeGrafter"/>
</dbReference>
<dbReference type="NCBIfam" id="TIGR00728">
    <property type="entry name" value="OPT_sfam"/>
    <property type="match status" value="1"/>
</dbReference>
<evidence type="ECO:0000256" key="7">
    <source>
        <dbReference type="SAM" id="Phobius"/>
    </source>
</evidence>
<keyword evidence="5 7" id="KW-1133">Transmembrane helix</keyword>
<feature type="transmembrane region" description="Helical" evidence="7">
    <location>
        <begin position="407"/>
        <end position="428"/>
    </location>
</feature>
<feature type="transmembrane region" description="Helical" evidence="7">
    <location>
        <begin position="540"/>
        <end position="564"/>
    </location>
</feature>
<dbReference type="GO" id="GO:0048316">
    <property type="term" value="P:seed development"/>
    <property type="evidence" value="ECO:0007669"/>
    <property type="project" value="TreeGrafter"/>
</dbReference>
<feature type="transmembrane region" description="Helical" evidence="7">
    <location>
        <begin position="313"/>
        <end position="334"/>
    </location>
</feature>
<evidence type="ECO:0000256" key="2">
    <source>
        <dbReference type="ARBA" id="ARBA00010276"/>
    </source>
</evidence>
<dbReference type="Proteomes" id="UP001159364">
    <property type="component" value="Linkage Group LG07"/>
</dbReference>
<evidence type="ECO:0000313" key="9">
    <source>
        <dbReference type="Proteomes" id="UP001159364"/>
    </source>
</evidence>
<gene>
    <name evidence="8" type="ORF">K2173_021853</name>
</gene>
<comment type="caution">
    <text evidence="8">The sequence shown here is derived from an EMBL/GenBank/DDBJ whole genome shotgun (WGS) entry which is preliminary data.</text>
</comment>
<feature type="transmembrane region" description="Helical" evidence="7">
    <location>
        <begin position="378"/>
        <end position="401"/>
    </location>
</feature>
<dbReference type="GO" id="GO:0051980">
    <property type="term" value="F:iron-nicotianamine transmembrane transporter activity"/>
    <property type="evidence" value="ECO:0007669"/>
    <property type="project" value="TreeGrafter"/>
</dbReference>
<dbReference type="InterPro" id="IPR045035">
    <property type="entry name" value="YSL-like"/>
</dbReference>
<organism evidence="8 9">
    <name type="scientific">Erythroxylum novogranatense</name>
    <dbReference type="NCBI Taxonomy" id="1862640"/>
    <lineage>
        <taxon>Eukaryota</taxon>
        <taxon>Viridiplantae</taxon>
        <taxon>Streptophyta</taxon>
        <taxon>Embryophyta</taxon>
        <taxon>Tracheophyta</taxon>
        <taxon>Spermatophyta</taxon>
        <taxon>Magnoliopsida</taxon>
        <taxon>eudicotyledons</taxon>
        <taxon>Gunneridae</taxon>
        <taxon>Pentapetalae</taxon>
        <taxon>rosids</taxon>
        <taxon>fabids</taxon>
        <taxon>Malpighiales</taxon>
        <taxon>Erythroxylaceae</taxon>
        <taxon>Erythroxylum</taxon>
    </lineage>
</organism>
<dbReference type="EMBL" id="JAIWQS010000007">
    <property type="protein sequence ID" value="KAJ8760815.1"/>
    <property type="molecule type" value="Genomic_DNA"/>
</dbReference>
<evidence type="ECO:0000256" key="6">
    <source>
        <dbReference type="ARBA" id="ARBA00023136"/>
    </source>
</evidence>
<comment type="similarity">
    <text evidence="2">Belongs to the YSL (TC 2.A.67.2) family.</text>
</comment>
<evidence type="ECO:0000256" key="4">
    <source>
        <dbReference type="ARBA" id="ARBA00022692"/>
    </source>
</evidence>
<dbReference type="GO" id="GO:0005886">
    <property type="term" value="C:plasma membrane"/>
    <property type="evidence" value="ECO:0007669"/>
    <property type="project" value="TreeGrafter"/>
</dbReference>
<dbReference type="Pfam" id="PF03169">
    <property type="entry name" value="OPT"/>
    <property type="match status" value="1"/>
</dbReference>
<feature type="transmembrane region" description="Helical" evidence="7">
    <location>
        <begin position="495"/>
        <end position="520"/>
    </location>
</feature>
<keyword evidence="3" id="KW-0813">Transport</keyword>
<evidence type="ECO:0000256" key="3">
    <source>
        <dbReference type="ARBA" id="ARBA00022448"/>
    </source>
</evidence>
<comment type="subcellular location">
    <subcellularLocation>
        <location evidence="1">Membrane</location>
        <topology evidence="1">Multi-pass membrane protein</topology>
    </subcellularLocation>
</comment>
<feature type="transmembrane region" description="Helical" evidence="7">
    <location>
        <begin position="66"/>
        <end position="83"/>
    </location>
</feature>
<feature type="transmembrane region" description="Helical" evidence="7">
    <location>
        <begin position="153"/>
        <end position="174"/>
    </location>
</feature>
<sequence>MSIEESKELETFEREDLERTQEEIEDLKIVPWTKQISVRGIIASIVIGMLYSVIVMKLNLTTGLSPNLNVSAALLAFVFLRTWTKILHKAGIVSNPFTRQENTVIQTCAVACYSIAVGGGFGSYLLALNRKTYEQAGVEMVGNTPGSIKEPGIGWMTGFGFVSSFVGLLALVPLRKIFIIDYQLSYPSGTATAVLINGFHTPKGDKMAKKQVRRFMKFFCLSFVWGFFQWFYSGGEQCGFAQFPTFGSAAWKNSFYFDFSMTYIGAGMICSHLVNLSLLLGAVLSWGVMWPLIGRLRGNWFAESLPESSMRSLHGYKVFISIALILGDGLYNFLKVIYFTASSIRAKVKNSCPTASSDNKNQVPSDLQRNEIFVRERVPLWVACLGYLAFSINSIIVVPLMFPEVKWYYVLVAYILAPALSFCNAYGAGLTDMNMAYNYGKVALFVLAALAGKNDGVVAGLVGCGLIKSIVYISSDLMHDLKTAHLTLTSPRSMLLGQAIGTAVGCVVAPVTFFLFYKAFDVGNPDGEFKAPYALIYRNMAILALHCLQLCYGFFAFAVLANLLRDVSPNNIGKWIPLPMAMAVPFLVGVYFSIDLCVGSLVVFVWHKLNTKDARLMVPAVASGLMCGDGLWIIPSSILALAKVHPPICMSFSATK</sequence>
<feature type="transmembrane region" description="Helical" evidence="7">
    <location>
        <begin position="584"/>
        <end position="606"/>
    </location>
</feature>
<evidence type="ECO:0000256" key="5">
    <source>
        <dbReference type="ARBA" id="ARBA00022989"/>
    </source>
</evidence>
<protein>
    <submittedName>
        <fullName evidence="8">Uncharacterized protein</fullName>
    </submittedName>
</protein>
<feature type="transmembrane region" description="Helical" evidence="7">
    <location>
        <begin position="457"/>
        <end position="474"/>
    </location>
</feature>
<dbReference type="InterPro" id="IPR004813">
    <property type="entry name" value="OPT"/>
</dbReference>
<proteinExistence type="inferred from homology"/>
<feature type="transmembrane region" description="Helical" evidence="7">
    <location>
        <begin position="104"/>
        <end position="127"/>
    </location>
</feature>
<keyword evidence="4 7" id="KW-0812">Transmembrane</keyword>
<reference evidence="8 9" key="1">
    <citation type="submission" date="2021-09" db="EMBL/GenBank/DDBJ databases">
        <title>Genomic insights and catalytic innovation underlie evolution of tropane alkaloids biosynthesis.</title>
        <authorList>
            <person name="Wang Y.-J."/>
            <person name="Tian T."/>
            <person name="Huang J.-P."/>
            <person name="Huang S.-X."/>
        </authorList>
    </citation>
    <scope>NUCLEOTIDE SEQUENCE [LARGE SCALE GENOMIC DNA]</scope>
    <source>
        <strain evidence="8">KIB-2018</strain>
        <tissue evidence="8">Leaf</tissue>
    </source>
</reference>
<evidence type="ECO:0000313" key="8">
    <source>
        <dbReference type="EMBL" id="KAJ8760815.1"/>
    </source>
</evidence>
<accession>A0AAV8T3H2</accession>
<keyword evidence="6 7" id="KW-0472">Membrane</keyword>
<feature type="transmembrane region" description="Helical" evidence="7">
    <location>
        <begin position="215"/>
        <end position="233"/>
    </location>
</feature>
<feature type="transmembrane region" description="Helical" evidence="7">
    <location>
        <begin position="253"/>
        <end position="269"/>
    </location>
</feature>
<evidence type="ECO:0000256" key="1">
    <source>
        <dbReference type="ARBA" id="ARBA00004141"/>
    </source>
</evidence>
<keyword evidence="9" id="KW-1185">Reference proteome</keyword>